<reference evidence="2" key="1">
    <citation type="submission" date="2021-02" db="EMBL/GenBank/DDBJ databases">
        <authorList>
            <person name="Nowell W R."/>
        </authorList>
    </citation>
    <scope>NUCLEOTIDE SEQUENCE</scope>
</reference>
<feature type="compositionally biased region" description="Low complexity" evidence="1">
    <location>
        <begin position="93"/>
        <end position="104"/>
    </location>
</feature>
<name>A0A818PDP3_9BILA</name>
<evidence type="ECO:0000313" key="2">
    <source>
        <dbReference type="EMBL" id="CAF3617531.1"/>
    </source>
</evidence>
<dbReference type="Proteomes" id="UP000663823">
    <property type="component" value="Unassembled WGS sequence"/>
</dbReference>
<organism evidence="2 3">
    <name type="scientific">Rotaria sordida</name>
    <dbReference type="NCBI Taxonomy" id="392033"/>
    <lineage>
        <taxon>Eukaryota</taxon>
        <taxon>Metazoa</taxon>
        <taxon>Spiralia</taxon>
        <taxon>Gnathifera</taxon>
        <taxon>Rotifera</taxon>
        <taxon>Eurotatoria</taxon>
        <taxon>Bdelloidea</taxon>
        <taxon>Philodinida</taxon>
        <taxon>Philodinidae</taxon>
        <taxon>Rotaria</taxon>
    </lineage>
</organism>
<dbReference type="EMBL" id="CAJOAX010000581">
    <property type="protein sequence ID" value="CAF3617531.1"/>
    <property type="molecule type" value="Genomic_DNA"/>
</dbReference>
<dbReference type="AlphaFoldDB" id="A0A818PDP3"/>
<protein>
    <submittedName>
        <fullName evidence="2">Uncharacterized protein</fullName>
    </submittedName>
</protein>
<sequence length="410" mass="46973">MNSKRRPVPLEVTNWMDKDLTLRKITANSRLLTNDTRQNIVLSRQFFSNLLTLSYARYRKIAEHDFDKKLFIRNLHNKFESSPGFRPYLDQLTTGSTNRNTSSRIQSNRKTGNPLLCPSAQSFLSRSETKSDPTFFRRQQSSFRQTRTAQPMRAEPTTPLPDIVHVTNSATSTNRRTPTRQQMSRERLNRLAQPKGYRPKSTNNNDNNNHVRANIIEETTTSEDVFGKIENETEFTSEQIQPILPAKPKSAADDQRFHHLVGVFTEIYDAQKSNLQTVKNIVRANTSLQDENGQWKAERRSAISRQAELDHNRQMLADKLHNLNPNLMSSLLFKCIPCGRSGKVPISEKYDKHQPERLYKKKSSEPIEGQLHYGAIQQTPTTVRARAFEIIEMGTTGTGNGINTDTKTIK</sequence>
<evidence type="ECO:0000256" key="1">
    <source>
        <dbReference type="SAM" id="MobiDB-lite"/>
    </source>
</evidence>
<accession>A0A818PDP3</accession>
<feature type="region of interest" description="Disordered" evidence="1">
    <location>
        <begin position="93"/>
        <end position="164"/>
    </location>
</feature>
<feature type="compositionally biased region" description="Low complexity" evidence="1">
    <location>
        <begin position="134"/>
        <end position="148"/>
    </location>
</feature>
<comment type="caution">
    <text evidence="2">The sequence shown here is derived from an EMBL/GenBank/DDBJ whole genome shotgun (WGS) entry which is preliminary data.</text>
</comment>
<gene>
    <name evidence="2" type="ORF">OTI717_LOCUS7630</name>
</gene>
<evidence type="ECO:0000313" key="3">
    <source>
        <dbReference type="Proteomes" id="UP000663823"/>
    </source>
</evidence>
<proteinExistence type="predicted"/>